<comment type="function">
    <text evidence="9">Role in flagellar biosynthesis.</text>
</comment>
<dbReference type="EMBL" id="BAAFGK010000001">
    <property type="protein sequence ID" value="GAB0056035.1"/>
    <property type="molecule type" value="Genomic_DNA"/>
</dbReference>
<reference evidence="10 11" key="1">
    <citation type="submission" date="2024-09" db="EMBL/GenBank/DDBJ databases">
        <title>Draft genome sequence of Candidatus Magnetaquicoccaceae bacterium FCR-1.</title>
        <authorList>
            <person name="Shimoshige H."/>
            <person name="Shimamura S."/>
            <person name="Taoka A."/>
            <person name="Kobayashi H."/>
            <person name="Maekawa T."/>
        </authorList>
    </citation>
    <scope>NUCLEOTIDE SEQUENCE [LARGE SCALE GENOMIC DNA]</scope>
    <source>
        <strain evidence="10 11">FCR-1</strain>
    </source>
</reference>
<keyword evidence="5 9" id="KW-0812">Transmembrane</keyword>
<evidence type="ECO:0000256" key="8">
    <source>
        <dbReference type="ARBA" id="ARBA00023143"/>
    </source>
</evidence>
<name>A0ABQ0C568_9PROT</name>
<keyword evidence="11" id="KW-1185">Reference proteome</keyword>
<gene>
    <name evidence="9 10" type="primary">fliQ</name>
    <name evidence="10" type="ORF">SIID45300_00334</name>
</gene>
<comment type="subcellular location">
    <subcellularLocation>
        <location evidence="1 9">Cell membrane</location>
        <topology evidence="1">Multi-pass membrane protein</topology>
    </subcellularLocation>
    <subcellularLocation>
        <location evidence="9">Bacterial flagellum basal body</location>
    </subcellularLocation>
</comment>
<dbReference type="Pfam" id="PF01313">
    <property type="entry name" value="Bac_export_3"/>
    <property type="match status" value="1"/>
</dbReference>
<sequence length="89" mass="9962">MPVTTVLELVNDALKIALLISAPMLLTALVVGIVISLFQSVTQIQEMTLTFIPKILATFFALSLTLPWMMETLMDYFAKLFDTIPRMVL</sequence>
<dbReference type="PANTHER" id="PTHR34040:SF2">
    <property type="entry name" value="FLAGELLAR BIOSYNTHETIC PROTEIN FLIQ"/>
    <property type="match status" value="1"/>
</dbReference>
<dbReference type="InterPro" id="IPR002191">
    <property type="entry name" value="Bac_export_3"/>
</dbReference>
<keyword evidence="7 9" id="KW-0472">Membrane</keyword>
<evidence type="ECO:0000256" key="9">
    <source>
        <dbReference type="RuleBase" id="RU364090"/>
    </source>
</evidence>
<evidence type="ECO:0000256" key="2">
    <source>
        <dbReference type="ARBA" id="ARBA00006156"/>
    </source>
</evidence>
<keyword evidence="10" id="KW-0282">Flagellum</keyword>
<dbReference type="Proteomes" id="UP001628193">
    <property type="component" value="Unassembled WGS sequence"/>
</dbReference>
<keyword evidence="6 9" id="KW-1133">Transmembrane helix</keyword>
<comment type="similarity">
    <text evidence="2 9">Belongs to the FliQ/MopD/SpaQ family.</text>
</comment>
<dbReference type="InterPro" id="IPR006305">
    <property type="entry name" value="FliQ"/>
</dbReference>
<keyword evidence="10" id="KW-0969">Cilium</keyword>
<keyword evidence="10" id="KW-0966">Cell projection</keyword>
<evidence type="ECO:0000256" key="4">
    <source>
        <dbReference type="ARBA" id="ARBA00022475"/>
    </source>
</evidence>
<evidence type="ECO:0000256" key="1">
    <source>
        <dbReference type="ARBA" id="ARBA00004651"/>
    </source>
</evidence>
<proteinExistence type="inferred from homology"/>
<accession>A0ABQ0C568</accession>
<dbReference type="PANTHER" id="PTHR34040">
    <property type="entry name" value="FLAGELLAR BIOSYNTHETIC PROTEIN FLIQ"/>
    <property type="match status" value="1"/>
</dbReference>
<evidence type="ECO:0000313" key="11">
    <source>
        <dbReference type="Proteomes" id="UP001628193"/>
    </source>
</evidence>
<feature type="transmembrane region" description="Helical" evidence="9">
    <location>
        <begin position="51"/>
        <end position="70"/>
    </location>
</feature>
<keyword evidence="4 9" id="KW-1003">Cell membrane</keyword>
<evidence type="ECO:0000256" key="5">
    <source>
        <dbReference type="ARBA" id="ARBA00022692"/>
    </source>
</evidence>
<organism evidence="10 11">
    <name type="scientific">Candidatus Magnetaquiglobus chichijimensis</name>
    <dbReference type="NCBI Taxonomy" id="3141448"/>
    <lineage>
        <taxon>Bacteria</taxon>
        <taxon>Pseudomonadati</taxon>
        <taxon>Pseudomonadota</taxon>
        <taxon>Magnetococcia</taxon>
        <taxon>Magnetococcales</taxon>
        <taxon>Candidatus Magnetaquicoccaceae</taxon>
        <taxon>Candidatus Magnetaquiglobus</taxon>
    </lineage>
</organism>
<comment type="caution">
    <text evidence="10">The sequence shown here is derived from an EMBL/GenBank/DDBJ whole genome shotgun (WGS) entry which is preliminary data.</text>
</comment>
<feature type="transmembrane region" description="Helical" evidence="9">
    <location>
        <begin position="16"/>
        <end position="39"/>
    </location>
</feature>
<dbReference type="PIRSF" id="PIRSF004669">
    <property type="entry name" value="FliQ"/>
    <property type="match status" value="1"/>
</dbReference>
<keyword evidence="8 9" id="KW-0975">Bacterial flagellum</keyword>
<evidence type="ECO:0000256" key="3">
    <source>
        <dbReference type="ARBA" id="ARBA00021718"/>
    </source>
</evidence>
<dbReference type="NCBIfam" id="TIGR01402">
    <property type="entry name" value="fliQ"/>
    <property type="match status" value="1"/>
</dbReference>
<dbReference type="PRINTS" id="PR00952">
    <property type="entry name" value="TYPE3IMQPROT"/>
</dbReference>
<evidence type="ECO:0000256" key="7">
    <source>
        <dbReference type="ARBA" id="ARBA00023136"/>
    </source>
</evidence>
<evidence type="ECO:0000256" key="6">
    <source>
        <dbReference type="ARBA" id="ARBA00022989"/>
    </source>
</evidence>
<evidence type="ECO:0000313" key="10">
    <source>
        <dbReference type="EMBL" id="GAB0056035.1"/>
    </source>
</evidence>
<protein>
    <recommendedName>
        <fullName evidence="3 9">Flagellar biosynthetic protein FliQ</fullName>
    </recommendedName>
</protein>